<comment type="caution">
    <text evidence="2">The sequence shown here is derived from an EMBL/GenBank/DDBJ whole genome shotgun (WGS) entry which is preliminary data.</text>
</comment>
<proteinExistence type="predicted"/>
<evidence type="ECO:0000256" key="1">
    <source>
        <dbReference type="SAM" id="MobiDB-lite"/>
    </source>
</evidence>
<dbReference type="Proteomes" id="UP000617340">
    <property type="component" value="Unassembled WGS sequence"/>
</dbReference>
<feature type="region of interest" description="Disordered" evidence="1">
    <location>
        <begin position="15"/>
        <end position="41"/>
    </location>
</feature>
<keyword evidence="3" id="KW-1185">Reference proteome</keyword>
<feature type="compositionally biased region" description="Acidic residues" evidence="1">
    <location>
        <begin position="17"/>
        <end position="35"/>
    </location>
</feature>
<evidence type="ECO:0000313" key="2">
    <source>
        <dbReference type="EMBL" id="KAF7388440.1"/>
    </source>
</evidence>
<evidence type="ECO:0000313" key="3">
    <source>
        <dbReference type="Proteomes" id="UP000617340"/>
    </source>
</evidence>
<organism evidence="2 3">
    <name type="scientific">Vespula germanica</name>
    <name type="common">German yellow jacket</name>
    <name type="synonym">Paravespula germanica</name>
    <dbReference type="NCBI Taxonomy" id="30212"/>
    <lineage>
        <taxon>Eukaryota</taxon>
        <taxon>Metazoa</taxon>
        <taxon>Ecdysozoa</taxon>
        <taxon>Arthropoda</taxon>
        <taxon>Hexapoda</taxon>
        <taxon>Insecta</taxon>
        <taxon>Pterygota</taxon>
        <taxon>Neoptera</taxon>
        <taxon>Endopterygota</taxon>
        <taxon>Hymenoptera</taxon>
        <taxon>Apocrita</taxon>
        <taxon>Aculeata</taxon>
        <taxon>Vespoidea</taxon>
        <taxon>Vespidae</taxon>
        <taxon>Vespinae</taxon>
        <taxon>Vespula</taxon>
    </lineage>
</organism>
<gene>
    <name evidence="2" type="ORF">HZH68_012382</name>
</gene>
<protein>
    <submittedName>
        <fullName evidence="2">Uncharacterized protein</fullName>
    </submittedName>
</protein>
<dbReference type="AlphaFoldDB" id="A0A834MX24"/>
<accession>A0A834MX24</accession>
<sequence>MNNVCSYSRRKDHIKIEEEEEEEEDEEDEEDEEEEGKIKERKKEEFALGEFNYLVGRRRRRRHPTAITPLCEFAICIFQKALHRKA</sequence>
<name>A0A834MX24_VESGE</name>
<reference evidence="2" key="1">
    <citation type="journal article" date="2020" name="G3 (Bethesda)">
        <title>High-Quality Assemblies for Three Invasive Social Wasps from the &lt;i&gt;Vespula&lt;/i&gt; Genus.</title>
        <authorList>
            <person name="Harrop T.W.R."/>
            <person name="Guhlin J."/>
            <person name="McLaughlin G.M."/>
            <person name="Permina E."/>
            <person name="Stockwell P."/>
            <person name="Gilligan J."/>
            <person name="Le Lec M.F."/>
            <person name="Gruber M.A.M."/>
            <person name="Quinn O."/>
            <person name="Lovegrove M."/>
            <person name="Duncan E.J."/>
            <person name="Remnant E.J."/>
            <person name="Van Eeckhoven J."/>
            <person name="Graham B."/>
            <person name="Knapp R.A."/>
            <person name="Langford K.W."/>
            <person name="Kronenberg Z."/>
            <person name="Press M.O."/>
            <person name="Eacker S.M."/>
            <person name="Wilson-Rankin E.E."/>
            <person name="Purcell J."/>
            <person name="Lester P.J."/>
            <person name="Dearden P.K."/>
        </authorList>
    </citation>
    <scope>NUCLEOTIDE SEQUENCE</scope>
    <source>
        <strain evidence="2">Linc-1</strain>
    </source>
</reference>
<dbReference type="EMBL" id="JACSDZ010000013">
    <property type="protein sequence ID" value="KAF7388440.1"/>
    <property type="molecule type" value="Genomic_DNA"/>
</dbReference>